<evidence type="ECO:0000256" key="8">
    <source>
        <dbReference type="ARBA" id="ARBA00023136"/>
    </source>
</evidence>
<evidence type="ECO:0000256" key="11">
    <source>
        <dbReference type="PIRSR" id="PIRSR630564-2"/>
    </source>
</evidence>
<evidence type="ECO:0000256" key="3">
    <source>
        <dbReference type="ARBA" id="ARBA00012903"/>
    </source>
</evidence>
<evidence type="ECO:0000256" key="4">
    <source>
        <dbReference type="ARBA" id="ARBA00022723"/>
    </source>
</evidence>
<dbReference type="GO" id="GO:0008270">
    <property type="term" value="F:zinc ion binding"/>
    <property type="evidence" value="ECO:0007669"/>
    <property type="project" value="UniProtKB-KW"/>
</dbReference>
<dbReference type="SUPFAM" id="SSF50729">
    <property type="entry name" value="PH domain-like"/>
    <property type="match status" value="1"/>
</dbReference>
<name>A0AAV2YNE8_9STRA</name>
<evidence type="ECO:0000256" key="2">
    <source>
        <dbReference type="ARBA" id="ARBA00007471"/>
    </source>
</evidence>
<dbReference type="InterPro" id="IPR030564">
    <property type="entry name" value="Myotubularin"/>
</dbReference>
<comment type="subcellular location">
    <subcellularLocation>
        <location evidence="1">Membrane</location>
    </subcellularLocation>
</comment>
<dbReference type="InterPro" id="IPR016130">
    <property type="entry name" value="Tyr_Pase_AS"/>
</dbReference>
<dbReference type="PROSITE" id="PS00383">
    <property type="entry name" value="TYR_PHOSPHATASE_1"/>
    <property type="match status" value="1"/>
</dbReference>
<feature type="compositionally biased region" description="Polar residues" evidence="13">
    <location>
        <begin position="1194"/>
        <end position="1209"/>
    </location>
</feature>
<dbReference type="EC" id="3.1.3.95" evidence="3"/>
<reference evidence="16" key="2">
    <citation type="journal article" date="2023" name="Microbiol Resour">
        <title>Decontamination and Annotation of the Draft Genome Sequence of the Oomycete Lagenidium giganteum ARSEF 373.</title>
        <authorList>
            <person name="Morgan W.R."/>
            <person name="Tartar A."/>
        </authorList>
    </citation>
    <scope>NUCLEOTIDE SEQUENCE</scope>
    <source>
        <strain evidence="16">ARSEF 373</strain>
    </source>
</reference>
<evidence type="ECO:0000256" key="1">
    <source>
        <dbReference type="ARBA" id="ARBA00004370"/>
    </source>
</evidence>
<dbReference type="InterPro" id="IPR017455">
    <property type="entry name" value="Znf_FYVE-rel"/>
</dbReference>
<keyword evidence="17" id="KW-1185">Reference proteome</keyword>
<dbReference type="SUPFAM" id="SSF52799">
    <property type="entry name" value="(Phosphotyrosine protein) phosphatases II"/>
    <property type="match status" value="2"/>
</dbReference>
<dbReference type="SUPFAM" id="SSF57903">
    <property type="entry name" value="FYVE/PHD zinc finger"/>
    <property type="match status" value="1"/>
</dbReference>
<feature type="region of interest" description="Disordered" evidence="13">
    <location>
        <begin position="1194"/>
        <end position="1216"/>
    </location>
</feature>
<dbReference type="Gene3D" id="2.30.29.30">
    <property type="entry name" value="Pleckstrin-homology domain (PH domain)/Phosphotyrosine-binding domain (PTB)"/>
    <property type="match status" value="1"/>
</dbReference>
<dbReference type="PANTHER" id="PTHR10807:SF128">
    <property type="entry name" value="PHOSPHATIDYLINOSITOL-3,5-BISPHOSPHATE 3-PHOSPHATASE"/>
    <property type="match status" value="1"/>
</dbReference>
<dbReference type="SMART" id="SM00064">
    <property type="entry name" value="FYVE"/>
    <property type="match status" value="1"/>
</dbReference>
<dbReference type="GO" id="GO:0005737">
    <property type="term" value="C:cytoplasm"/>
    <property type="evidence" value="ECO:0007669"/>
    <property type="project" value="TreeGrafter"/>
</dbReference>
<dbReference type="PROSITE" id="PS51339">
    <property type="entry name" value="PPASE_MYOTUBULARIN"/>
    <property type="match status" value="1"/>
</dbReference>
<evidence type="ECO:0000256" key="9">
    <source>
        <dbReference type="ARBA" id="ARBA00032571"/>
    </source>
</evidence>
<reference evidence="16" key="1">
    <citation type="submission" date="2022-11" db="EMBL/GenBank/DDBJ databases">
        <authorList>
            <person name="Morgan W.R."/>
            <person name="Tartar A."/>
        </authorList>
    </citation>
    <scope>NUCLEOTIDE SEQUENCE</scope>
    <source>
        <strain evidence="16">ARSEF 373</strain>
    </source>
</reference>
<keyword evidence="4" id="KW-0479">Metal-binding</keyword>
<feature type="region of interest" description="Disordered" evidence="13">
    <location>
        <begin position="1232"/>
        <end position="1270"/>
    </location>
</feature>
<feature type="active site" description="Phosphocysteine intermediate" evidence="10">
    <location>
        <position position="722"/>
    </location>
</feature>
<feature type="binding site" evidence="11">
    <location>
        <begin position="660"/>
        <end position="661"/>
    </location>
    <ligand>
        <name>substrate</name>
    </ligand>
</feature>
<dbReference type="PANTHER" id="PTHR10807">
    <property type="entry name" value="MYOTUBULARIN-RELATED"/>
    <property type="match status" value="1"/>
</dbReference>
<keyword evidence="6" id="KW-0378">Hydrolase</keyword>
<dbReference type="InterPro" id="IPR011011">
    <property type="entry name" value="Znf_FYVE_PHD"/>
</dbReference>
<keyword evidence="7" id="KW-0862">Zinc</keyword>
<dbReference type="GO" id="GO:0016020">
    <property type="term" value="C:membrane"/>
    <property type="evidence" value="ECO:0007669"/>
    <property type="project" value="UniProtKB-SubCell"/>
</dbReference>
<dbReference type="InterPro" id="IPR013083">
    <property type="entry name" value="Znf_RING/FYVE/PHD"/>
</dbReference>
<dbReference type="InterPro" id="IPR029021">
    <property type="entry name" value="Prot-tyrosine_phosphatase-like"/>
</dbReference>
<feature type="compositionally biased region" description="Low complexity" evidence="13">
    <location>
        <begin position="7"/>
        <end position="18"/>
    </location>
</feature>
<evidence type="ECO:0000256" key="7">
    <source>
        <dbReference type="ARBA" id="ARBA00022833"/>
    </source>
</evidence>
<dbReference type="PROSITE" id="PS50178">
    <property type="entry name" value="ZF_FYVE"/>
    <property type="match status" value="1"/>
</dbReference>
<evidence type="ECO:0000256" key="6">
    <source>
        <dbReference type="ARBA" id="ARBA00022801"/>
    </source>
</evidence>
<comment type="caution">
    <text evidence="16">The sequence shown here is derived from an EMBL/GenBank/DDBJ whole genome shotgun (WGS) entry which is preliminary data.</text>
</comment>
<feature type="domain" description="FYVE-type" evidence="14">
    <location>
        <begin position="87"/>
        <end position="142"/>
    </location>
</feature>
<dbReference type="Proteomes" id="UP001146120">
    <property type="component" value="Unassembled WGS sequence"/>
</dbReference>
<feature type="domain" description="Myotubularin phosphatase" evidence="15">
    <location>
        <begin position="434"/>
        <end position="1132"/>
    </location>
</feature>
<keyword evidence="8" id="KW-0472">Membrane</keyword>
<dbReference type="EMBL" id="DAKRPA010000164">
    <property type="protein sequence ID" value="DAZ96547.1"/>
    <property type="molecule type" value="Genomic_DNA"/>
</dbReference>
<evidence type="ECO:0000259" key="15">
    <source>
        <dbReference type="PROSITE" id="PS51339"/>
    </source>
</evidence>
<evidence type="ECO:0000256" key="5">
    <source>
        <dbReference type="ARBA" id="ARBA00022771"/>
    </source>
</evidence>
<keyword evidence="5 12" id="KW-0863">Zinc-finger</keyword>
<comment type="similarity">
    <text evidence="2">Belongs to the protein-tyrosine phosphatase family. Non-receptor class myotubularin subfamily.</text>
</comment>
<sequence length="1331" mass="147890">MFRRLTGSSDSGRAASDGTKTPPPVPSGLPPGVTQSLLIPPPKARKASLSSSMTLSPVVPAAVAARLRHPMEPTVAHRRKSVAWVPDNLVEKCYQCQAYFSLVLRRHHCRRCGNVFCDACSSSRLPLVSAGFFTPVRVCDKCCGAAKKAHARMVEERQQRRYLAQQQDPNKAQYRGSLPAQLRQQGPTSAGASHGNGQGLQQHQLYLRSRTIDDLHVGAPSGNGMLTKHLGYLYDDHEREGSESGAKSGADVCVRTLPGEIVLVRSENVRLRLMENLEHVGTLYVTNYRLVFNPVMNDNVTRVSDDQSEIGSVDRVSTIDWSVNPTTDVKEDELPYQSDHRSDPVNAYQAINIVSVERAKKKETVETDSGVIDLVCKDFRRVQFVFDGLVSKQTFSQFDRTFNVIRQHAFGEPAGPIEEFAKFSMESFEGAVDGWRLYNPVAEFFRMGISSSNRWRISTANEKYELSATYPALLGVPASVSDNVLQTAATFRSKGRIPALSWRDVRTGAVLCRSSQPLVGLGQKQCDKDVFLIQAIAASNPSSSKLVIIDARPWKNAVAQKTVGRAGYELTAHYETRHATASLKYADMLASEQAAAAAAAAACPSAELEAQVGVPPAPESVGSVMSEAPTLGSSPVESGVLPVESLVLTECKLIFMGIENIHAMRKSYNKLLDLCISTTNNDRWLEQLASTRWLEHISRILDSAAEIVRIIKVQKSSVLIHCSDGWDRTSQLSALAQIMMDPYYRTIQGFEILIEKEWCSFGHKFRERTGHGLSNASSEISPVFLQFVECVWQLQQQFPCAFEFNERFLILMLDHLYSCRFGTFLFDSEKQRVEEEAKHPTVSLWTYFSSLDPAVIRNAFYHPVDAPPKKWKASVTATRQCFEVPMSDLNSEGGVDDGIPPHEVHRIPIEPEETDKEGIAMRHTDVSARHSRASSYTSNSVDWSPSHQGTRLSDPHQTAELDEFIDAMHSELALQQQERRITDNLSQLVVGDDGLDIDAYDNDLLSEQPTAYHKIVRDLDSGFSFPQKVDVSSLSKLALMDAFSQFGEAPPSISSTVDMIGNKCLRQTLSPVASRTMTPTVLTRGKSMPNVSEVEMFTESDENSRPEATGQADELLIPCSLPRALHFWSRYYLRWDPLTNVERDGSIEIETLVRDQQQQIQSLEQRVTTVRLQEAAKWQRKVAQLEQELQQRVAHQQQMRSDATQTIDNDPTDNPAELSKAAMTLEDLLASPQKPPVVPKSGEPTRANTVSKLRSSKAADQPETEPSTATFVARRFISCDNEPSTPTTTNSANATHRQSARVALLLEQRRIQMELVAMSFEDALSQLAAEL</sequence>
<dbReference type="SMART" id="SM00404">
    <property type="entry name" value="PTPc_motif"/>
    <property type="match status" value="1"/>
</dbReference>
<dbReference type="Pfam" id="PF01363">
    <property type="entry name" value="FYVE"/>
    <property type="match status" value="1"/>
</dbReference>
<feature type="region of interest" description="Disordered" evidence="13">
    <location>
        <begin position="928"/>
        <end position="954"/>
    </location>
</feature>
<protein>
    <recommendedName>
        <fullName evidence="3">phosphatidylinositol-3,5-bisphosphate 3-phosphatase</fullName>
        <ecNumber evidence="3">3.1.3.95</ecNumber>
    </recommendedName>
    <alternativeName>
        <fullName evidence="9">Phosphatidylinositol-3,5-bisphosphate 3-phosphatase</fullName>
    </alternativeName>
</protein>
<organism evidence="16 17">
    <name type="scientific">Lagenidium giganteum</name>
    <dbReference type="NCBI Taxonomy" id="4803"/>
    <lineage>
        <taxon>Eukaryota</taxon>
        <taxon>Sar</taxon>
        <taxon>Stramenopiles</taxon>
        <taxon>Oomycota</taxon>
        <taxon>Peronosporomycetes</taxon>
        <taxon>Pythiales</taxon>
        <taxon>Pythiaceae</taxon>
    </lineage>
</organism>
<feature type="compositionally biased region" description="Polar residues" evidence="13">
    <location>
        <begin position="933"/>
        <end position="951"/>
    </location>
</feature>
<dbReference type="InterPro" id="IPR003595">
    <property type="entry name" value="Tyr_Pase_cat"/>
</dbReference>
<feature type="region of interest" description="Disordered" evidence="13">
    <location>
        <begin position="1"/>
        <end position="37"/>
    </location>
</feature>
<dbReference type="InterPro" id="IPR000306">
    <property type="entry name" value="Znf_FYVE"/>
</dbReference>
<dbReference type="GO" id="GO:0052629">
    <property type="term" value="F:phosphatidylinositol-3,5-bisphosphate 3-phosphatase activity"/>
    <property type="evidence" value="ECO:0007669"/>
    <property type="project" value="UniProtKB-EC"/>
</dbReference>
<accession>A0AAV2YNE8</accession>
<dbReference type="InterPro" id="IPR011993">
    <property type="entry name" value="PH-like_dom_sf"/>
</dbReference>
<evidence type="ECO:0000256" key="10">
    <source>
        <dbReference type="PIRSR" id="PIRSR630564-1"/>
    </source>
</evidence>
<feature type="binding site" evidence="11">
    <location>
        <begin position="722"/>
        <end position="728"/>
    </location>
    <ligand>
        <name>substrate</name>
    </ligand>
</feature>
<dbReference type="InterPro" id="IPR010569">
    <property type="entry name" value="Myotubularin-like_Pase_dom"/>
</dbReference>
<evidence type="ECO:0000256" key="13">
    <source>
        <dbReference type="SAM" id="MobiDB-lite"/>
    </source>
</evidence>
<gene>
    <name evidence="16" type="ORF">N0F65_011224</name>
</gene>
<proteinExistence type="inferred from homology"/>
<dbReference type="Gene3D" id="3.30.40.10">
    <property type="entry name" value="Zinc/RING finger domain, C3HC4 (zinc finger)"/>
    <property type="match status" value="1"/>
</dbReference>
<dbReference type="Pfam" id="PF06602">
    <property type="entry name" value="Myotub-related"/>
    <property type="match status" value="1"/>
</dbReference>
<evidence type="ECO:0000313" key="17">
    <source>
        <dbReference type="Proteomes" id="UP001146120"/>
    </source>
</evidence>
<evidence type="ECO:0000259" key="14">
    <source>
        <dbReference type="PROSITE" id="PS50178"/>
    </source>
</evidence>
<evidence type="ECO:0000256" key="12">
    <source>
        <dbReference type="PROSITE-ProRule" id="PRU00091"/>
    </source>
</evidence>
<evidence type="ECO:0000313" key="16">
    <source>
        <dbReference type="EMBL" id="DAZ96547.1"/>
    </source>
</evidence>